<evidence type="ECO:0000313" key="3">
    <source>
        <dbReference type="Proteomes" id="UP001590950"/>
    </source>
</evidence>
<feature type="compositionally biased region" description="Basic and acidic residues" evidence="1">
    <location>
        <begin position="30"/>
        <end position="41"/>
    </location>
</feature>
<reference evidence="2 3" key="1">
    <citation type="submission" date="2024-09" db="EMBL/GenBank/DDBJ databases">
        <title>Rethinking Asexuality: The Enigmatic Case of Functional Sexual Genes in Lepraria (Stereocaulaceae).</title>
        <authorList>
            <person name="Doellman M."/>
            <person name="Sun Y."/>
            <person name="Barcenas-Pena A."/>
            <person name="Lumbsch H.T."/>
            <person name="Grewe F."/>
        </authorList>
    </citation>
    <scope>NUCLEOTIDE SEQUENCE [LARGE SCALE GENOMIC DNA]</scope>
    <source>
        <strain evidence="2 3">Mercado 3170</strain>
    </source>
</reference>
<accession>A0ABR4ACH2</accession>
<organism evidence="2 3">
    <name type="scientific">Stereocaulon virgatum</name>
    <dbReference type="NCBI Taxonomy" id="373712"/>
    <lineage>
        <taxon>Eukaryota</taxon>
        <taxon>Fungi</taxon>
        <taxon>Dikarya</taxon>
        <taxon>Ascomycota</taxon>
        <taxon>Pezizomycotina</taxon>
        <taxon>Lecanoromycetes</taxon>
        <taxon>OSLEUM clade</taxon>
        <taxon>Lecanoromycetidae</taxon>
        <taxon>Lecanorales</taxon>
        <taxon>Lecanorineae</taxon>
        <taxon>Stereocaulaceae</taxon>
        <taxon>Stereocaulon</taxon>
    </lineage>
</organism>
<evidence type="ECO:0000313" key="2">
    <source>
        <dbReference type="EMBL" id="KAL2042556.1"/>
    </source>
</evidence>
<gene>
    <name evidence="2" type="ORF">N7G274_005050</name>
</gene>
<feature type="region of interest" description="Disordered" evidence="1">
    <location>
        <begin position="1"/>
        <end position="110"/>
    </location>
</feature>
<sequence>MPLIESISRSSRHVRNKSREFFGRNKTNRKLSERAQGKQRSDSPPLRQDDEFESVRNPTPPPFEPPAGRRTPEQPHTLVPPAYDKASIPAPQTASPASILKPKRKPGKKLPLQDIRTKPAAVNEDACKEKDPVDSVTQRVPTPEKDPAWEGSLNHHASQLRVLADRVEQINEWLEQDWIVEMRMTKDTMDNYRPECHRYVYFQVLLPPQTSETWRVTKDSCRSSRVGFKDNTDAGHSSTLPLVPGLPDPISPHKALVDYHGMKITEAEVEIYRQEKMDRVEENRDIKEIRGRIDRLISLKNHYGPIIKRHINEQRRLTRLLGMTDDSQSEPISDVREEHWGVNGRTWQKNRQVTHHVSTYWGNVD</sequence>
<keyword evidence="3" id="KW-1185">Reference proteome</keyword>
<comment type="caution">
    <text evidence="2">The sequence shown here is derived from an EMBL/GenBank/DDBJ whole genome shotgun (WGS) entry which is preliminary data.</text>
</comment>
<proteinExistence type="predicted"/>
<feature type="region of interest" description="Disordered" evidence="1">
    <location>
        <begin position="128"/>
        <end position="151"/>
    </location>
</feature>
<name>A0ABR4ACH2_9LECA</name>
<dbReference type="EMBL" id="JBEFKJ010000014">
    <property type="protein sequence ID" value="KAL2042556.1"/>
    <property type="molecule type" value="Genomic_DNA"/>
</dbReference>
<dbReference type="Proteomes" id="UP001590950">
    <property type="component" value="Unassembled WGS sequence"/>
</dbReference>
<evidence type="ECO:0000256" key="1">
    <source>
        <dbReference type="SAM" id="MobiDB-lite"/>
    </source>
</evidence>
<protein>
    <submittedName>
        <fullName evidence="2">Uncharacterized protein</fullName>
    </submittedName>
</protein>